<evidence type="ECO:0000313" key="2">
    <source>
        <dbReference type="Proteomes" id="UP001648503"/>
    </source>
</evidence>
<protein>
    <recommendedName>
        <fullName evidence="3">Autophagy-related protein 17</fullName>
    </recommendedName>
</protein>
<dbReference type="EMBL" id="JAFCIX010000242">
    <property type="protein sequence ID" value="KAH6596226.1"/>
    <property type="molecule type" value="Genomic_DNA"/>
</dbReference>
<dbReference type="InterPro" id="IPR018810">
    <property type="entry name" value="UPF0662"/>
</dbReference>
<proteinExistence type="predicted"/>
<dbReference type="PANTHER" id="PTHR28086">
    <property type="entry name" value="UPF0662 PROTEIN YPL260W"/>
    <property type="match status" value="1"/>
</dbReference>
<sequence length="546" mass="60725">MPLVLQPLRDSTKDHHHRVHIAGPVASNTASPRTADTLRQEEPTDIQASAAIAAGIAAMTSMAPLPRVKPGDSLITLTTLVADLTAAKKHSAPRLKDVQELAERTWRANVAYERRLAQLQRERKQLERLTETVWRRFDELIMPLWRFEDFMVPIYEELCMIYTGLDKLHITPSSAQGPSRSTELREFQERLHVLENNMVDGKIVPSGWSQHEGGHIPSGQAMCVSLMERCYKLAHKISESESIVDPSLEKISGMLEGIVSSMRSLLDSVQDGYSIEPIELHVYQQQVQAIDSLQKDGKFLDAKGNIPEGQATVHDQLEEAFDLIHECIVELESQQRVDDFSSDMIHSLTDRINDVRTGLSGYTDVATAGVYSISKPALSLMYNVIGEGVALVKDTVTHPQQVTSSAYSKLRSVVSSSLSFVTRIGEQLEPIDESLGSYHAKLFLIRQTLKTMRNQRNRAYLTAQASSSASSDAEKLLQQETFSEFKKAYGTQLDELLTDLRKVDKTRVNGKFVNDQGETPSGQVPLGALLEECFCLAMGMADETIA</sequence>
<reference evidence="1 2" key="1">
    <citation type="submission" date="2021-02" db="EMBL/GenBank/DDBJ databases">
        <title>Variation within the Batrachochytrium salamandrivorans European outbreak.</title>
        <authorList>
            <person name="Kelly M."/>
            <person name="Pasmans F."/>
            <person name="Shea T.P."/>
            <person name="Munoz J.F."/>
            <person name="Carranza S."/>
            <person name="Cuomo C.A."/>
            <person name="Martel A."/>
        </authorList>
    </citation>
    <scope>NUCLEOTIDE SEQUENCE [LARGE SCALE GENOMIC DNA]</scope>
    <source>
        <strain evidence="1 2">AMFP18/2</strain>
    </source>
</reference>
<evidence type="ECO:0000313" key="1">
    <source>
        <dbReference type="EMBL" id="KAH6596226.1"/>
    </source>
</evidence>
<dbReference type="Proteomes" id="UP001648503">
    <property type="component" value="Unassembled WGS sequence"/>
</dbReference>
<dbReference type="PANTHER" id="PTHR28086:SF1">
    <property type="entry name" value="CU(2+) SUPPRESSING AND BLEOMYCIN SENSITIVE PROTEIN 1"/>
    <property type="match status" value="1"/>
</dbReference>
<comment type="caution">
    <text evidence="1">The sequence shown here is derived from an EMBL/GenBank/DDBJ whole genome shotgun (WGS) entry which is preliminary data.</text>
</comment>
<gene>
    <name evidence="1" type="ORF">BASA50_005268</name>
</gene>
<accession>A0ABQ8FD65</accession>
<keyword evidence="2" id="KW-1185">Reference proteome</keyword>
<dbReference type="Pfam" id="PF10303">
    <property type="entry name" value="DUF2408"/>
    <property type="match status" value="2"/>
</dbReference>
<organism evidence="1 2">
    <name type="scientific">Batrachochytrium salamandrivorans</name>
    <dbReference type="NCBI Taxonomy" id="1357716"/>
    <lineage>
        <taxon>Eukaryota</taxon>
        <taxon>Fungi</taxon>
        <taxon>Fungi incertae sedis</taxon>
        <taxon>Chytridiomycota</taxon>
        <taxon>Chytridiomycota incertae sedis</taxon>
        <taxon>Chytridiomycetes</taxon>
        <taxon>Rhizophydiales</taxon>
        <taxon>Rhizophydiales incertae sedis</taxon>
        <taxon>Batrachochytrium</taxon>
    </lineage>
</organism>
<evidence type="ECO:0008006" key="3">
    <source>
        <dbReference type="Google" id="ProtNLM"/>
    </source>
</evidence>
<name>A0ABQ8FD65_9FUNG</name>